<protein>
    <submittedName>
        <fullName evidence="1">Uncharacterized protein</fullName>
    </submittedName>
</protein>
<dbReference type="KEGG" id="ppm:PPSC2_18435"/>
<evidence type="ECO:0000313" key="1">
    <source>
        <dbReference type="EMBL" id="ADO57902.1"/>
    </source>
</evidence>
<dbReference type="AlphaFoldDB" id="E3E5M5"/>
<dbReference type="Proteomes" id="UP000006868">
    <property type="component" value="Chromosome"/>
</dbReference>
<organism evidence="1 2">
    <name type="scientific">Paenibacillus polymyxa (strain SC2)</name>
    <name type="common">Bacillus polymyxa</name>
    <dbReference type="NCBI Taxonomy" id="886882"/>
    <lineage>
        <taxon>Bacteria</taxon>
        <taxon>Bacillati</taxon>
        <taxon>Bacillota</taxon>
        <taxon>Bacilli</taxon>
        <taxon>Bacillales</taxon>
        <taxon>Paenibacillaceae</taxon>
        <taxon>Paenibacillus</taxon>
    </lineage>
</organism>
<sequence length="229" mass="27457">MTWIYQELIDSFIEECDEYKLQHQSPSEAISRAFDENYSESYSDDMKKAVLNVISAELKLKQPRIYKLAKENYIRDLKSIDFEKVKKHIQSGQLNEKEFEELYSRRNKVLVDLEKMPVDLCPKARWFYNEIIDKVNTYFVGAESVEDTIDHVMECFEREFRYKDCAKKNVYTTIVENLIRQSERVPEYIIDEIKFGYFDNSQFELTEEESQDLSKRITKVLEDLDIFHQ</sequence>
<dbReference type="Pfam" id="PF14425">
    <property type="entry name" value="Imm3"/>
    <property type="match status" value="1"/>
</dbReference>
<dbReference type="OrthoDB" id="2468458at2"/>
<dbReference type="RefSeq" id="WP_013372481.1">
    <property type="nucleotide sequence ID" value="NC_014622.2"/>
</dbReference>
<dbReference type="EMBL" id="CP002213">
    <property type="protein sequence ID" value="ADO57902.1"/>
    <property type="molecule type" value="Genomic_DNA"/>
</dbReference>
<proteinExistence type="predicted"/>
<dbReference type="HOGENOM" id="CLU_1213842_0_0_9"/>
<evidence type="ECO:0000313" key="2">
    <source>
        <dbReference type="Proteomes" id="UP000006868"/>
    </source>
</evidence>
<reference evidence="1 2" key="1">
    <citation type="journal article" date="2011" name="J. Bacteriol.">
        <title>Complete genome sequence of Paenibacillus polymyxa SC2, a strain of plant growth-promoting Rhizobacterium with broad-spectrum antimicrobial activity.</title>
        <authorList>
            <person name="Ma M."/>
            <person name="Wang C."/>
            <person name="Ding Y."/>
            <person name="Li L."/>
            <person name="Shen D."/>
            <person name="Jiang X."/>
            <person name="Guan D."/>
            <person name="Cao F."/>
            <person name="Chen H."/>
            <person name="Feng R."/>
            <person name="Wang X."/>
            <person name="Ge Y."/>
            <person name="Yao L."/>
            <person name="Bing X."/>
            <person name="Yang X."/>
            <person name="Li J."/>
            <person name="Du B."/>
        </authorList>
    </citation>
    <scope>NUCLEOTIDE SEQUENCE [LARGE SCALE GENOMIC DNA]</scope>
    <source>
        <strain evidence="1 2">SC2</strain>
    </source>
</reference>
<name>E3E5M5_PAEPS</name>
<dbReference type="InterPro" id="IPR025678">
    <property type="entry name" value="Imm3"/>
</dbReference>
<gene>
    <name evidence="1" type="ORF">PPSC2_18435</name>
</gene>
<dbReference type="PATRIC" id="fig|886882.15.peg.3950"/>
<accession>E3E5M5</accession>